<name>A0A1U8E442_CAPAN</name>
<organism evidence="4 5">
    <name type="scientific">Capsicum annuum</name>
    <name type="common">Capsicum pepper</name>
    <dbReference type="NCBI Taxonomy" id="4072"/>
    <lineage>
        <taxon>Eukaryota</taxon>
        <taxon>Viridiplantae</taxon>
        <taxon>Streptophyta</taxon>
        <taxon>Embryophyta</taxon>
        <taxon>Tracheophyta</taxon>
        <taxon>Spermatophyta</taxon>
        <taxon>Magnoliopsida</taxon>
        <taxon>eudicotyledons</taxon>
        <taxon>Gunneridae</taxon>
        <taxon>Pentapetalae</taxon>
        <taxon>asterids</taxon>
        <taxon>lamiids</taxon>
        <taxon>Solanales</taxon>
        <taxon>Solanaceae</taxon>
        <taxon>Solanoideae</taxon>
        <taxon>Capsiceae</taxon>
        <taxon>Capsicum</taxon>
    </lineage>
</organism>
<dbReference type="OMA" id="GHFSITF"/>
<evidence type="ECO:0000313" key="5">
    <source>
        <dbReference type="Proteomes" id="UP000222542"/>
    </source>
</evidence>
<comment type="caution">
    <text evidence="4">The sequence shown here is derived from an EMBL/GenBank/DDBJ whole genome shotgun (WGS) entry which is preliminary data.</text>
</comment>
<comment type="similarity">
    <text evidence="1">Belongs to the small heat shock protein (HSP20) family.</text>
</comment>
<feature type="compositionally biased region" description="Polar residues" evidence="2">
    <location>
        <begin position="1"/>
        <end position="21"/>
    </location>
</feature>
<dbReference type="Proteomes" id="UP000222542">
    <property type="component" value="Unassembled WGS sequence"/>
</dbReference>
<sequence>MDSPWRASQTSLPNYGETNGSIPLHPQPLNVAPISSVPYTGPPLPYGYHASSSPDINAGSSRHINSQQHAGGQPAMIFFSSCPAREEWDDLINHANGGVALTGSALLGKVGPLIGSVDIAESEDAYAFRISLPGVARDEKVFRCDVGPNGRILIKGESGTGESKVCRENMVFKMQTQNLCPPGEFTVSFQLPGPIDHLNLSCVFGSDGIFEGVVKKKPQVL</sequence>
<protein>
    <submittedName>
        <fullName evidence="4">Alpha-crystallin domain-containing protein 22.3</fullName>
    </submittedName>
</protein>
<dbReference type="InterPro" id="IPR008978">
    <property type="entry name" value="HSP20-like_chaperone"/>
</dbReference>
<gene>
    <name evidence="4" type="ORF">T459_33333</name>
</gene>
<dbReference type="FunFam" id="2.60.40.790:FF:000049">
    <property type="entry name" value="Increased DNA methylation 3"/>
    <property type="match status" value="1"/>
</dbReference>
<dbReference type="PANTHER" id="PTHR34661:SF8">
    <property type="entry name" value="ALPHA-CRYSTALLIN DOMAIN-CONTAINING PROTEIN 22.3"/>
    <property type="match status" value="1"/>
</dbReference>
<proteinExistence type="inferred from homology"/>
<accession>A0A1U8E442</accession>
<dbReference type="PROSITE" id="PS01031">
    <property type="entry name" value="SHSP"/>
    <property type="match status" value="1"/>
</dbReference>
<dbReference type="OrthoDB" id="1271288at2759"/>
<keyword evidence="5" id="KW-1185">Reference proteome</keyword>
<dbReference type="EMBL" id="AYRZ02000057">
    <property type="protein sequence ID" value="PHT62827.1"/>
    <property type="molecule type" value="Genomic_DNA"/>
</dbReference>
<reference evidence="4 5" key="1">
    <citation type="journal article" date="2014" name="Nat. Genet.">
        <title>Genome sequence of the hot pepper provides insights into the evolution of pungency in Capsicum species.</title>
        <authorList>
            <person name="Kim S."/>
            <person name="Park M."/>
            <person name="Yeom S.I."/>
            <person name="Kim Y.M."/>
            <person name="Lee J.M."/>
            <person name="Lee H.A."/>
            <person name="Seo E."/>
            <person name="Choi J."/>
            <person name="Cheong K."/>
            <person name="Kim K.T."/>
            <person name="Jung K."/>
            <person name="Lee G.W."/>
            <person name="Oh S.K."/>
            <person name="Bae C."/>
            <person name="Kim S.B."/>
            <person name="Lee H.Y."/>
            <person name="Kim S.Y."/>
            <person name="Kim M.S."/>
            <person name="Kang B.C."/>
            <person name="Jo Y.D."/>
            <person name="Yang H.B."/>
            <person name="Jeong H.J."/>
            <person name="Kang W.H."/>
            <person name="Kwon J.K."/>
            <person name="Shin C."/>
            <person name="Lim J.Y."/>
            <person name="Park J.H."/>
            <person name="Huh J.H."/>
            <person name="Kim J.S."/>
            <person name="Kim B.D."/>
            <person name="Cohen O."/>
            <person name="Paran I."/>
            <person name="Suh M.C."/>
            <person name="Lee S.B."/>
            <person name="Kim Y.K."/>
            <person name="Shin Y."/>
            <person name="Noh S.J."/>
            <person name="Park J."/>
            <person name="Seo Y.S."/>
            <person name="Kwon S.Y."/>
            <person name="Kim H.A."/>
            <person name="Park J.M."/>
            <person name="Kim H.J."/>
            <person name="Choi S.B."/>
            <person name="Bosland P.W."/>
            <person name="Reeves G."/>
            <person name="Jo S.H."/>
            <person name="Lee B.W."/>
            <person name="Cho H.T."/>
            <person name="Choi H.S."/>
            <person name="Lee M.S."/>
            <person name="Yu Y."/>
            <person name="Do Choi Y."/>
            <person name="Park B.S."/>
            <person name="van Deynze A."/>
            <person name="Ashrafi H."/>
            <person name="Hill T."/>
            <person name="Kim W.T."/>
            <person name="Pai H.S."/>
            <person name="Ahn H.K."/>
            <person name="Yeam I."/>
            <person name="Giovannoni J.J."/>
            <person name="Rose J.K."/>
            <person name="Sorensen I."/>
            <person name="Lee S.J."/>
            <person name="Kim R.W."/>
            <person name="Choi I.Y."/>
            <person name="Choi B.S."/>
            <person name="Lim J.S."/>
            <person name="Lee Y.H."/>
            <person name="Choi D."/>
        </authorList>
    </citation>
    <scope>NUCLEOTIDE SEQUENCE [LARGE SCALE GENOMIC DNA]</scope>
    <source>
        <strain evidence="5">cv. CM334</strain>
    </source>
</reference>
<dbReference type="PANTHER" id="PTHR34661">
    <property type="entry name" value="INCREASED DNA METHYLATION 3"/>
    <property type="match status" value="1"/>
</dbReference>
<evidence type="ECO:0000313" key="4">
    <source>
        <dbReference type="EMBL" id="PHT62827.1"/>
    </source>
</evidence>
<feature type="region of interest" description="Disordered" evidence="2">
    <location>
        <begin position="1"/>
        <end position="27"/>
    </location>
</feature>
<dbReference type="Gramene" id="PHT62827">
    <property type="protein sequence ID" value="PHT62827"/>
    <property type="gene ID" value="T459_33333"/>
</dbReference>
<evidence type="ECO:0000259" key="3">
    <source>
        <dbReference type="PROSITE" id="PS01031"/>
    </source>
</evidence>
<dbReference type="CDD" id="cd06464">
    <property type="entry name" value="ACD_sHsps-like"/>
    <property type="match status" value="1"/>
</dbReference>
<dbReference type="AlphaFoldDB" id="A0A1U8E442"/>
<evidence type="ECO:0000256" key="1">
    <source>
        <dbReference type="PROSITE-ProRule" id="PRU00285"/>
    </source>
</evidence>
<feature type="domain" description="SHSP" evidence="3">
    <location>
        <begin position="108"/>
        <end position="221"/>
    </location>
</feature>
<evidence type="ECO:0000256" key="2">
    <source>
        <dbReference type="SAM" id="MobiDB-lite"/>
    </source>
</evidence>
<dbReference type="Gene3D" id="2.60.40.790">
    <property type="match status" value="1"/>
</dbReference>
<dbReference type="GO" id="GO:0005634">
    <property type="term" value="C:nucleus"/>
    <property type="evidence" value="ECO:0000318"/>
    <property type="project" value="GO_Central"/>
</dbReference>
<dbReference type="InterPro" id="IPR002068">
    <property type="entry name" value="A-crystallin/Hsp20_dom"/>
</dbReference>
<reference evidence="4 5" key="2">
    <citation type="journal article" date="2017" name="Genome Biol.">
        <title>New reference genome sequences of hot pepper reveal the massive evolution of plant disease-resistance genes by retroduplication.</title>
        <authorList>
            <person name="Kim S."/>
            <person name="Park J."/>
            <person name="Yeom S.I."/>
            <person name="Kim Y.M."/>
            <person name="Seo E."/>
            <person name="Kim K.T."/>
            <person name="Kim M.S."/>
            <person name="Lee J.M."/>
            <person name="Cheong K."/>
            <person name="Shin H.S."/>
            <person name="Kim S.B."/>
            <person name="Han K."/>
            <person name="Lee J."/>
            <person name="Park M."/>
            <person name="Lee H.A."/>
            <person name="Lee H.Y."/>
            <person name="Lee Y."/>
            <person name="Oh S."/>
            <person name="Lee J.H."/>
            <person name="Choi E."/>
            <person name="Choi E."/>
            <person name="Lee S.E."/>
            <person name="Jeon J."/>
            <person name="Kim H."/>
            <person name="Choi G."/>
            <person name="Song H."/>
            <person name="Lee J."/>
            <person name="Lee S.C."/>
            <person name="Kwon J.K."/>
            <person name="Lee H.Y."/>
            <person name="Koo N."/>
            <person name="Hong Y."/>
            <person name="Kim R.W."/>
            <person name="Kang W.H."/>
            <person name="Huh J.H."/>
            <person name="Kang B.C."/>
            <person name="Yang T.J."/>
            <person name="Lee Y.H."/>
            <person name="Bennetzen J.L."/>
            <person name="Choi D."/>
        </authorList>
    </citation>
    <scope>NUCLEOTIDE SEQUENCE [LARGE SCALE GENOMIC DNA]</scope>
    <source>
        <strain evidence="5">cv. CM334</strain>
    </source>
</reference>
<dbReference type="InterPro" id="IPR039321">
    <property type="entry name" value="IDM2/3-like"/>
</dbReference>
<dbReference type="KEGG" id="cann:107839541"/>